<evidence type="ECO:0000256" key="6">
    <source>
        <dbReference type="PROSITE-ProRule" id="PRU00023"/>
    </source>
</evidence>
<dbReference type="GeneID" id="106478507"/>
<evidence type="ECO:0000256" key="5">
    <source>
        <dbReference type="ARBA" id="ARBA00023298"/>
    </source>
</evidence>
<feature type="repeat" description="ANK" evidence="6">
    <location>
        <begin position="728"/>
        <end position="760"/>
    </location>
</feature>
<comment type="subcellular location">
    <subcellularLocation>
        <location evidence="1">Target cell membrane</location>
    </subcellularLocation>
</comment>
<feature type="region of interest" description="Disordered" evidence="7">
    <location>
        <begin position="615"/>
        <end position="636"/>
    </location>
</feature>
<proteinExistence type="predicted"/>
<dbReference type="Proteomes" id="UP000694941">
    <property type="component" value="Unplaced"/>
</dbReference>
<evidence type="ECO:0000256" key="4">
    <source>
        <dbReference type="ARBA" id="ARBA00023028"/>
    </source>
</evidence>
<dbReference type="InterPro" id="IPR014756">
    <property type="entry name" value="Ig_E-set"/>
</dbReference>
<feature type="repeat" description="ANK" evidence="6">
    <location>
        <begin position="761"/>
        <end position="784"/>
    </location>
</feature>
<keyword evidence="6" id="KW-0040">ANK repeat</keyword>
<dbReference type="InterPro" id="IPR033926">
    <property type="entry name" value="IPT_NFkappaB"/>
</dbReference>
<evidence type="ECO:0000256" key="2">
    <source>
        <dbReference type="ARBA" id="ARBA00022483"/>
    </source>
</evidence>
<organism evidence="9 10">
    <name type="scientific">Limulus polyphemus</name>
    <name type="common">Atlantic horseshoe crab</name>
    <dbReference type="NCBI Taxonomy" id="6850"/>
    <lineage>
        <taxon>Eukaryota</taxon>
        <taxon>Metazoa</taxon>
        <taxon>Ecdysozoa</taxon>
        <taxon>Arthropoda</taxon>
        <taxon>Chelicerata</taxon>
        <taxon>Merostomata</taxon>
        <taxon>Xiphosura</taxon>
        <taxon>Limulidae</taxon>
        <taxon>Limulus</taxon>
    </lineage>
</organism>
<keyword evidence="4" id="KW-0638">Presynaptic neurotoxin</keyword>
<dbReference type="Gene3D" id="1.25.40.20">
    <property type="entry name" value="Ankyrin repeat-containing domain"/>
    <property type="match status" value="1"/>
</dbReference>
<dbReference type="InterPro" id="IPR000451">
    <property type="entry name" value="NFkB/Dor"/>
</dbReference>
<dbReference type="PROSITE" id="PS50254">
    <property type="entry name" value="REL_2"/>
    <property type="match status" value="1"/>
</dbReference>
<dbReference type="Gene3D" id="2.60.40.340">
    <property type="entry name" value="Rel homology domain (RHD), DNA-binding domain"/>
    <property type="match status" value="1"/>
</dbReference>
<gene>
    <name evidence="10" type="primary">LOC106478507</name>
</gene>
<evidence type="ECO:0000256" key="3">
    <source>
        <dbReference type="ARBA" id="ARBA00022537"/>
    </source>
</evidence>
<keyword evidence="3" id="KW-1052">Target cell membrane</keyword>
<dbReference type="SUPFAM" id="SSF48403">
    <property type="entry name" value="Ankyrin repeat"/>
    <property type="match status" value="1"/>
</dbReference>
<dbReference type="Pfam" id="PF16179">
    <property type="entry name" value="RHD_dimer"/>
    <property type="match status" value="1"/>
</dbReference>
<feature type="compositionally biased region" description="Polar residues" evidence="7">
    <location>
        <begin position="11"/>
        <end position="27"/>
    </location>
</feature>
<accession>A0ABM1S2I8</accession>
<dbReference type="PROSITE" id="PS50088">
    <property type="entry name" value="ANK_REPEAT"/>
    <property type="match status" value="4"/>
</dbReference>
<feature type="compositionally biased region" description="Polar residues" evidence="7">
    <location>
        <begin position="345"/>
        <end position="355"/>
    </location>
</feature>
<dbReference type="InterPro" id="IPR011539">
    <property type="entry name" value="RHD_DNA_bind_dom"/>
</dbReference>
<dbReference type="Gene3D" id="2.60.40.10">
    <property type="entry name" value="Immunoglobulins"/>
    <property type="match status" value="1"/>
</dbReference>
<dbReference type="InterPro" id="IPR002909">
    <property type="entry name" value="IPT_dom"/>
</dbReference>
<evidence type="ECO:0000256" key="1">
    <source>
        <dbReference type="ARBA" id="ARBA00004175"/>
    </source>
</evidence>
<reference evidence="10" key="1">
    <citation type="submission" date="2025-08" db="UniProtKB">
        <authorList>
            <consortium name="RefSeq"/>
        </authorList>
    </citation>
    <scope>IDENTIFICATION</scope>
    <source>
        <tissue evidence="10">Muscle</tissue>
    </source>
</reference>
<keyword evidence="2" id="KW-0268">Exocytosis</keyword>
<dbReference type="Pfam" id="PF00554">
    <property type="entry name" value="RHD_DNA_bind"/>
    <property type="match status" value="1"/>
</dbReference>
<dbReference type="CDD" id="cd01177">
    <property type="entry name" value="IPT_NFkappaB"/>
    <property type="match status" value="1"/>
</dbReference>
<keyword evidence="5" id="KW-0472">Membrane</keyword>
<dbReference type="InterPro" id="IPR008967">
    <property type="entry name" value="p53-like_TF_DNA-bd_sf"/>
</dbReference>
<feature type="repeat" description="ANK" evidence="6">
    <location>
        <begin position="870"/>
        <end position="902"/>
    </location>
</feature>
<dbReference type="SMART" id="SM00429">
    <property type="entry name" value="IPT"/>
    <property type="match status" value="1"/>
</dbReference>
<keyword evidence="5" id="KW-1053">Target membrane</keyword>
<name>A0ABM1S2I8_LIMPO</name>
<dbReference type="SUPFAM" id="SSF49417">
    <property type="entry name" value="p53-like transcription factors"/>
    <property type="match status" value="1"/>
</dbReference>
<dbReference type="InterPro" id="IPR036770">
    <property type="entry name" value="Ankyrin_rpt-contain_sf"/>
</dbReference>
<feature type="repeat" description="ANK" evidence="6">
    <location>
        <begin position="803"/>
        <end position="835"/>
    </location>
</feature>
<evidence type="ECO:0000259" key="8">
    <source>
        <dbReference type="PROSITE" id="PS50254"/>
    </source>
</evidence>
<evidence type="ECO:0000313" key="10">
    <source>
        <dbReference type="RefSeq" id="XP_022237843.1"/>
    </source>
</evidence>
<dbReference type="PANTHER" id="PTHR24169">
    <property type="entry name" value="NUCLEAR FACTOR NF-KAPPA-B PROTEIN"/>
    <property type="match status" value="1"/>
</dbReference>
<dbReference type="PANTHER" id="PTHR24169:SF28">
    <property type="entry name" value="NUCLEAR FACTOR NF-KAPPA-B P110 SUBUNIT"/>
    <property type="match status" value="1"/>
</dbReference>
<keyword evidence="4" id="KW-0528">Neurotoxin</keyword>
<feature type="region of interest" description="Disordered" evidence="7">
    <location>
        <begin position="1"/>
        <end position="30"/>
    </location>
</feature>
<feature type="domain" description="RHD" evidence="8">
    <location>
        <begin position="18"/>
        <end position="210"/>
    </location>
</feature>
<protein>
    <submittedName>
        <fullName evidence="10">Nuclear factor NF-kappa-B p105 subunit-like</fullName>
    </submittedName>
</protein>
<dbReference type="InterPro" id="IPR002110">
    <property type="entry name" value="Ankyrin_rpt"/>
</dbReference>
<dbReference type="SUPFAM" id="SSF81296">
    <property type="entry name" value="E set domains"/>
    <property type="match status" value="1"/>
</dbReference>
<dbReference type="InterPro" id="IPR037059">
    <property type="entry name" value="RHD_DNA_bind_dom_sf"/>
</dbReference>
<evidence type="ECO:0000256" key="7">
    <source>
        <dbReference type="SAM" id="MobiDB-lite"/>
    </source>
</evidence>
<sequence>MTLQKMEIMSSKESANHGRQPSLTITEQPADRIRYRYKSEKGSHGGLTGKNSTASKRTYPTVKLEYFQRQHNEQVFIKATLYSVDELKPHVHKLMGKNCKDGICMMELGEDGTTSFVNLWILLIGKKEVPDILYQRKVESQLRLSGSTDLTDAEKVKLHEEAEQEAKDMDLNRVRICFEAFSKNPTVSDISYPICQPKFSNNIANQKCPDVGELKIVRISKCSGVCTGNEEVFLLCEKVNKKDIKIRFYEEDSDGRLMWEDYGNFSENDVHHQVAIVFRTPAYKDCNIKEDVRVKLQLYRLKDSQYSESKDFQYTPAYDREEIERKRRKITTHQELQVHHDLDPSLQSGAGSSGSTWVDTDYQTGFFVSGQSPNLDVPEQHAISSTHFETHYSAPGSLEQINVLNDDDDYKCLYLLHPSSNPMLSNEENEPNPLLEYFKTDSTDVNPKHPTIKVNLEHAIKTLSLDDKGYKQNVGNSIPSLKKEDKVKNGNSGSFTSEQKLEPFNIQRRVVLANRDLDICAEEYTEESLGIEPQTVQIGDSQLASKFVRTKGYELKPKYIQSEGQVEVQHLSFSEQDLNTEHIIFKTKDLERSRSLSNPRDFISLSPESKAKILETSDPEENRSKTMGNCRENKTQSDALPTTLHGVKQLALRMSSALRNFVVTGDLGLLLMTLQHLIAIQDEDGDNALHLTIIHQAKQHIQQLVLIRCLLYIFEELPRQVINDCNNLHQTPLFLAVVTRSHKAIPLLLMSGADANIPDNEGNTPLHIAVREGNLIALHLLLDRKNYPKSVSKIVDIDKLNYEGLAPLHVAVINNKEKCIEKLCTSGADINVAVGTSGNTSLHLAVEIHPHLVRLLLAQHDINVDVQNFAGNTALHLACTRGFKDVIISLMEAEANPFIQNFNTTSCLNQCSCEEDVNYYNLKGQMATDLVAGNYELIKLHDAGLNPVSVAFEL</sequence>
<dbReference type="Pfam" id="PF12796">
    <property type="entry name" value="Ank_2"/>
    <property type="match status" value="1"/>
</dbReference>
<dbReference type="PROSITE" id="PS50297">
    <property type="entry name" value="ANK_REP_REGION"/>
    <property type="match status" value="3"/>
</dbReference>
<evidence type="ECO:0000313" key="9">
    <source>
        <dbReference type="Proteomes" id="UP000694941"/>
    </source>
</evidence>
<feature type="compositionally biased region" description="Basic and acidic residues" evidence="7">
    <location>
        <begin position="615"/>
        <end position="624"/>
    </location>
</feature>
<dbReference type="SMART" id="SM00248">
    <property type="entry name" value="ANK"/>
    <property type="match status" value="6"/>
</dbReference>
<keyword evidence="4" id="KW-0800">Toxin</keyword>
<dbReference type="InterPro" id="IPR013783">
    <property type="entry name" value="Ig-like_fold"/>
</dbReference>
<dbReference type="Pfam" id="PF00023">
    <property type="entry name" value="Ank"/>
    <property type="match status" value="2"/>
</dbReference>
<dbReference type="InterPro" id="IPR032397">
    <property type="entry name" value="RHD_dimer"/>
</dbReference>
<dbReference type="RefSeq" id="XP_022237843.1">
    <property type="nucleotide sequence ID" value="XM_022382135.1"/>
</dbReference>
<keyword evidence="9" id="KW-1185">Reference proteome</keyword>
<feature type="region of interest" description="Disordered" evidence="7">
    <location>
        <begin position="332"/>
        <end position="355"/>
    </location>
</feature>
<dbReference type="PRINTS" id="PR00057">
    <property type="entry name" value="NFKBTNSCPFCT"/>
</dbReference>